<keyword evidence="2 3" id="KW-0238">DNA-binding</keyword>
<dbReference type="GO" id="GO:0030154">
    <property type="term" value="P:cell differentiation"/>
    <property type="evidence" value="ECO:0007669"/>
    <property type="project" value="TreeGrafter"/>
</dbReference>
<dbReference type="GO" id="GO:0000981">
    <property type="term" value="F:DNA-binding transcription factor activity, RNA polymerase II-specific"/>
    <property type="evidence" value="ECO:0007669"/>
    <property type="project" value="TreeGrafter"/>
</dbReference>
<dbReference type="GO" id="GO:0043565">
    <property type="term" value="F:sequence-specific DNA binding"/>
    <property type="evidence" value="ECO:0007669"/>
    <property type="project" value="InterPro"/>
</dbReference>
<feature type="compositionally biased region" description="Polar residues" evidence="4">
    <location>
        <begin position="215"/>
        <end position="227"/>
    </location>
</feature>
<organism evidence="7 8">
    <name type="scientific">Callosobruchus maculatus</name>
    <name type="common">Southern cowpea weevil</name>
    <name type="synonym">Pulse bruchid</name>
    <dbReference type="NCBI Taxonomy" id="64391"/>
    <lineage>
        <taxon>Eukaryota</taxon>
        <taxon>Metazoa</taxon>
        <taxon>Ecdysozoa</taxon>
        <taxon>Arthropoda</taxon>
        <taxon>Hexapoda</taxon>
        <taxon>Insecta</taxon>
        <taxon>Pterygota</taxon>
        <taxon>Neoptera</taxon>
        <taxon>Endopterygota</taxon>
        <taxon>Coleoptera</taxon>
        <taxon>Polyphaga</taxon>
        <taxon>Cucujiformia</taxon>
        <taxon>Chrysomeloidea</taxon>
        <taxon>Chrysomelidae</taxon>
        <taxon>Bruchinae</taxon>
        <taxon>Bruchini</taxon>
        <taxon>Callosobruchus</taxon>
    </lineage>
</organism>
<accession>A0A653DTK0</accession>
<dbReference type="InterPro" id="IPR046328">
    <property type="entry name" value="ETS_fam"/>
</dbReference>
<evidence type="ECO:0008006" key="9">
    <source>
        <dbReference type="Google" id="ProtNLM"/>
    </source>
</evidence>
<proteinExistence type="inferred from homology"/>
<evidence type="ECO:0000313" key="7">
    <source>
        <dbReference type="EMBL" id="VEN63549.1"/>
    </source>
</evidence>
<comment type="similarity">
    <text evidence="1 3">Belongs to the ETS family.</text>
</comment>
<evidence type="ECO:0000256" key="2">
    <source>
        <dbReference type="ARBA" id="ARBA00023125"/>
    </source>
</evidence>
<dbReference type="PANTHER" id="PTHR11849">
    <property type="entry name" value="ETS"/>
    <property type="match status" value="1"/>
</dbReference>
<evidence type="ECO:0000259" key="6">
    <source>
        <dbReference type="PROSITE" id="PS51433"/>
    </source>
</evidence>
<dbReference type="AlphaFoldDB" id="A0A653DTK0"/>
<dbReference type="SUPFAM" id="SSF46785">
    <property type="entry name" value="Winged helix' DNA-binding domain"/>
    <property type="match status" value="1"/>
</dbReference>
<keyword evidence="8" id="KW-1185">Reference proteome</keyword>
<feature type="domain" description="PNT" evidence="6">
    <location>
        <begin position="84"/>
        <end position="171"/>
    </location>
</feature>
<dbReference type="EMBL" id="CAACVG010014688">
    <property type="protein sequence ID" value="VEN63549.1"/>
    <property type="molecule type" value="Genomic_DNA"/>
</dbReference>
<dbReference type="GO" id="GO:0005634">
    <property type="term" value="C:nucleus"/>
    <property type="evidence" value="ECO:0007669"/>
    <property type="project" value="UniProtKB-SubCell"/>
</dbReference>
<feature type="region of interest" description="Disordered" evidence="4">
    <location>
        <begin position="209"/>
        <end position="244"/>
    </location>
</feature>
<evidence type="ECO:0000313" key="8">
    <source>
        <dbReference type="Proteomes" id="UP000410492"/>
    </source>
</evidence>
<evidence type="ECO:0000256" key="3">
    <source>
        <dbReference type="RuleBase" id="RU004019"/>
    </source>
</evidence>
<dbReference type="CDD" id="cd08203">
    <property type="entry name" value="SAM_PNT"/>
    <property type="match status" value="1"/>
</dbReference>
<dbReference type="PROSITE" id="PS50061">
    <property type="entry name" value="ETS_DOMAIN_3"/>
    <property type="match status" value="1"/>
</dbReference>
<dbReference type="SUPFAM" id="SSF47769">
    <property type="entry name" value="SAM/Pointed domain"/>
    <property type="match status" value="1"/>
</dbReference>
<name>A0A653DTK0_CALMS</name>
<dbReference type="Pfam" id="PF02198">
    <property type="entry name" value="SAM_PNT"/>
    <property type="match status" value="1"/>
</dbReference>
<evidence type="ECO:0000256" key="1">
    <source>
        <dbReference type="ARBA" id="ARBA00005562"/>
    </source>
</evidence>
<feature type="domain" description="ETS" evidence="5">
    <location>
        <begin position="261"/>
        <end position="296"/>
    </location>
</feature>
<dbReference type="Proteomes" id="UP000410492">
    <property type="component" value="Unassembled WGS sequence"/>
</dbReference>
<dbReference type="InterPro" id="IPR003118">
    <property type="entry name" value="Pointed_dom"/>
</dbReference>
<protein>
    <recommendedName>
        <fullName evidence="9">PNT domain-containing protein</fullName>
    </recommendedName>
</protein>
<evidence type="ECO:0000259" key="5">
    <source>
        <dbReference type="PROSITE" id="PS50061"/>
    </source>
</evidence>
<dbReference type="PROSITE" id="PS51433">
    <property type="entry name" value="PNT"/>
    <property type="match status" value="1"/>
</dbReference>
<dbReference type="Pfam" id="PF00178">
    <property type="entry name" value="Ets"/>
    <property type="match status" value="1"/>
</dbReference>
<comment type="subcellular location">
    <subcellularLocation>
        <location evidence="3">Nucleus</location>
    </subcellularLocation>
</comment>
<dbReference type="Gene3D" id="1.10.10.10">
    <property type="entry name" value="Winged helix-like DNA-binding domain superfamily/Winged helix DNA-binding domain"/>
    <property type="match status" value="1"/>
</dbReference>
<dbReference type="PANTHER" id="PTHR11849:SF304">
    <property type="entry name" value="DNA-BINDING PROTEIN D-ETS-3"/>
    <property type="match status" value="1"/>
</dbReference>
<dbReference type="InterPro" id="IPR000418">
    <property type="entry name" value="Ets_dom"/>
</dbReference>
<dbReference type="Gene3D" id="1.10.150.50">
    <property type="entry name" value="Transcription Factor, Ets-1"/>
    <property type="match status" value="1"/>
</dbReference>
<keyword evidence="3" id="KW-0539">Nucleus</keyword>
<dbReference type="SMART" id="SM00413">
    <property type="entry name" value="ETS"/>
    <property type="match status" value="1"/>
</dbReference>
<dbReference type="InterPro" id="IPR013761">
    <property type="entry name" value="SAM/pointed_sf"/>
</dbReference>
<dbReference type="InterPro" id="IPR036388">
    <property type="entry name" value="WH-like_DNA-bd_sf"/>
</dbReference>
<dbReference type="OrthoDB" id="10067219at2759"/>
<dbReference type="SMART" id="SM00251">
    <property type="entry name" value="SAM_PNT"/>
    <property type="match status" value="1"/>
</dbReference>
<sequence>MTHSTWKSRVIDRKEYFEELIEQCSSDQGKNSIDWTIDFRLQSRVGLDERDNKNNELVDSGTNGQSTPYTDNLRIEDGGCRAFICDSVSDSDCTHVLVPADPLEWNSIHIQSWLEWTTKKFSLHPVPDPNKFPKSGTEICDLTAAEFEDRSSSSRSGLILAKYIAHLRHSVTGKTSNLLQVHCKEFEAAVEDDERSAAAAAAAVAVSSSGCGPMASNSTADLTPTSSEGGGVATSAPPPPLPPPYARLLPRLAASAGGGQIQLWQFLLELLSDSSNAAVIAWQGGDGEFRLTDPDEFDFHGLMAACQAQAQGQTAELMSPMAYHHKYQSHQTELGAALYSYTQVFSRPRLPSTLLPLVFFHHLHTGHTAQAVSIQEDMPFKIHLQIHCKSMPINYKPCK</sequence>
<reference evidence="7 8" key="1">
    <citation type="submission" date="2019-01" db="EMBL/GenBank/DDBJ databases">
        <authorList>
            <person name="Sayadi A."/>
        </authorList>
    </citation>
    <scope>NUCLEOTIDE SEQUENCE [LARGE SCALE GENOMIC DNA]</scope>
</reference>
<evidence type="ECO:0000256" key="4">
    <source>
        <dbReference type="SAM" id="MobiDB-lite"/>
    </source>
</evidence>
<dbReference type="PROSITE" id="PS00345">
    <property type="entry name" value="ETS_DOMAIN_1"/>
    <property type="match status" value="1"/>
</dbReference>
<gene>
    <name evidence="7" type="ORF">CALMAC_LOCUS20345</name>
</gene>
<dbReference type="InterPro" id="IPR036390">
    <property type="entry name" value="WH_DNA-bd_sf"/>
</dbReference>